<dbReference type="RefSeq" id="WP_066174358.1">
    <property type="nucleotide sequence ID" value="NZ_CP036246.2"/>
</dbReference>
<accession>A0A1C0AVR1</accession>
<dbReference type="AlphaFoldDB" id="A0A1C0AVR1"/>
<dbReference type="InterPro" id="IPR027385">
    <property type="entry name" value="Beta-barrel_OMP"/>
</dbReference>
<dbReference type="KEGG" id="apoc:APORC_0781"/>
<evidence type="ECO:0000256" key="2">
    <source>
        <dbReference type="SAM" id="SignalP"/>
    </source>
</evidence>
<proteinExistence type="predicted"/>
<protein>
    <submittedName>
        <fullName evidence="5">Porin family protein</fullName>
    </submittedName>
</protein>
<dbReference type="Proteomes" id="UP000093159">
    <property type="component" value="Unassembled WGS sequence"/>
</dbReference>
<dbReference type="Pfam" id="PF13505">
    <property type="entry name" value="OMP_b-brl"/>
    <property type="match status" value="1"/>
</dbReference>
<dbReference type="Gene3D" id="2.40.160.20">
    <property type="match status" value="1"/>
</dbReference>
<evidence type="ECO:0000259" key="3">
    <source>
        <dbReference type="Pfam" id="PF13505"/>
    </source>
</evidence>
<dbReference type="InterPro" id="IPR011250">
    <property type="entry name" value="OMP/PagP_B-barrel"/>
</dbReference>
<feature type="domain" description="Outer membrane protein beta-barrel" evidence="3">
    <location>
        <begin position="7"/>
        <end position="172"/>
    </location>
</feature>
<reference evidence="5 7" key="3">
    <citation type="submission" date="2019-09" db="EMBL/GenBank/DDBJ databases">
        <title>Taxonomic note: a critical rebuttal of the proposed division of the genus Arcobacter into six genera, emended descriptions of Arcobacter anaerophilus and the genus Arcobacter, and an assessment of genus-level boundaries for Epsilonproteobacteria using in silico genomic comparator tools.</title>
        <authorList>
            <person name="On S.L.W."/>
            <person name="Miller W.G."/>
            <person name="Biggs P."/>
            <person name="Cornelius A."/>
            <person name="Vandamme P."/>
        </authorList>
    </citation>
    <scope>NUCLEOTIDE SEQUENCE [LARGE SCALE GENOMIC DNA]</scope>
    <source>
        <strain evidence="5 7">CCUG 56899</strain>
    </source>
</reference>
<evidence type="ECO:0000313" key="7">
    <source>
        <dbReference type="Proteomes" id="UP000322644"/>
    </source>
</evidence>
<dbReference type="SUPFAM" id="SSF56925">
    <property type="entry name" value="OMPA-like"/>
    <property type="match status" value="1"/>
</dbReference>
<reference evidence="4 6" key="1">
    <citation type="submission" date="2015-05" db="EMBL/GenBank/DDBJ databases">
        <authorList>
            <person name="Rovetto F."/>
            <person name="Cocolin L."/>
            <person name="Illeghems K."/>
            <person name="Van Nieuwerburgh F."/>
            <person name="Houf K."/>
        </authorList>
    </citation>
    <scope>NUCLEOTIDE SEQUENCE [LARGE SCALE GENOMIC DNA]</scope>
    <source>
        <strain evidence="4 6">117434</strain>
    </source>
</reference>
<dbReference type="Proteomes" id="UP000322644">
    <property type="component" value="Chromosome"/>
</dbReference>
<keyword evidence="6" id="KW-1185">Reference proteome</keyword>
<organism evidence="5 7">
    <name type="scientific">Arcobacter porcinus</name>
    <dbReference type="NCBI Taxonomy" id="1935204"/>
    <lineage>
        <taxon>Bacteria</taxon>
        <taxon>Pseudomonadati</taxon>
        <taxon>Campylobacterota</taxon>
        <taxon>Epsilonproteobacteria</taxon>
        <taxon>Campylobacterales</taxon>
        <taxon>Arcobacteraceae</taxon>
        <taxon>Arcobacter</taxon>
    </lineage>
</organism>
<evidence type="ECO:0000313" key="6">
    <source>
        <dbReference type="Proteomes" id="UP000093159"/>
    </source>
</evidence>
<sequence>MKIITKVALASMLFAGSLSANSVAHFGITAVNSDVKLENGDKFTEYGFTFGATKYFDSNILLGVDASVTFGSMDFTSGGETKSILMTGLSAEARAGYSFFDRKLDLYAAIGYGGQGFDNGESNAAGLGYGAGIQYNFAEHWAVAADYRKYDMDFEGLVDYDLNRVGFSLKYRY</sequence>
<evidence type="ECO:0000313" key="4">
    <source>
        <dbReference type="EMBL" id="OCL90765.1"/>
    </source>
</evidence>
<dbReference type="EMBL" id="LDIR01000003">
    <property type="protein sequence ID" value="OCL90765.1"/>
    <property type="molecule type" value="Genomic_DNA"/>
</dbReference>
<name>A0A1C0AVR1_9BACT</name>
<dbReference type="OrthoDB" id="5372625at2"/>
<feature type="chain" id="PRO_5044556337" evidence="2">
    <location>
        <begin position="21"/>
        <end position="173"/>
    </location>
</feature>
<keyword evidence="1 2" id="KW-0732">Signal</keyword>
<evidence type="ECO:0000256" key="1">
    <source>
        <dbReference type="ARBA" id="ARBA00022729"/>
    </source>
</evidence>
<dbReference type="EMBL" id="CP036246">
    <property type="protein sequence ID" value="QEP40396.1"/>
    <property type="molecule type" value="Genomic_DNA"/>
</dbReference>
<evidence type="ECO:0000313" key="5">
    <source>
        <dbReference type="EMBL" id="QEP40396.1"/>
    </source>
</evidence>
<reference evidence="5 7" key="2">
    <citation type="submission" date="2019-09" db="EMBL/GenBank/DDBJ databases">
        <title>Complete genome sequencing of four Arcobacter species reveals a diverse suite of mobile elements.</title>
        <authorList>
            <person name="Miller W.G."/>
            <person name="Yee E."/>
            <person name="Bono J.L."/>
        </authorList>
    </citation>
    <scope>NUCLEOTIDE SEQUENCE [LARGE SCALE GENOMIC DNA]</scope>
    <source>
        <strain evidence="5 7">CCUG 56899</strain>
    </source>
</reference>
<feature type="signal peptide" evidence="2">
    <location>
        <begin position="1"/>
        <end position="20"/>
    </location>
</feature>
<gene>
    <name evidence="4" type="ORF">AAX28_01582</name>
    <name evidence="5" type="ORF">APORC_0781</name>
</gene>